<keyword evidence="2 3" id="KW-0802">TPR repeat</keyword>
<dbReference type="Pfam" id="PF13432">
    <property type="entry name" value="TPR_16"/>
    <property type="match status" value="3"/>
</dbReference>
<keyword evidence="5" id="KW-1185">Reference proteome</keyword>
<dbReference type="InterPro" id="IPR011990">
    <property type="entry name" value="TPR-like_helical_dom_sf"/>
</dbReference>
<dbReference type="SUPFAM" id="SSF48452">
    <property type="entry name" value="TPR-like"/>
    <property type="match status" value="2"/>
</dbReference>
<reference evidence="4 5" key="1">
    <citation type="submission" date="2023-06" db="EMBL/GenBank/DDBJ databases">
        <title>Genome sequence of Methancorpusculaceae sp. Cs1.</title>
        <authorList>
            <person name="Protasov E."/>
            <person name="Platt K."/>
            <person name="Poehlein A."/>
            <person name="Daniel R."/>
            <person name="Brune A."/>
        </authorList>
    </citation>
    <scope>NUCLEOTIDE SEQUENCE [LARGE SCALE GENOMIC DNA]</scope>
    <source>
        <strain evidence="4 5">Cs1</strain>
    </source>
</reference>
<keyword evidence="1" id="KW-0677">Repeat</keyword>
<evidence type="ECO:0000256" key="3">
    <source>
        <dbReference type="PROSITE-ProRule" id="PRU00339"/>
    </source>
</evidence>
<dbReference type="Proteomes" id="UP001283212">
    <property type="component" value="Unassembled WGS sequence"/>
</dbReference>
<accession>A0AAE4MI48</accession>
<dbReference type="EMBL" id="JAWDKB010000004">
    <property type="protein sequence ID" value="MDV0443878.1"/>
    <property type="molecule type" value="Genomic_DNA"/>
</dbReference>
<evidence type="ECO:0000256" key="2">
    <source>
        <dbReference type="ARBA" id="ARBA00022803"/>
    </source>
</evidence>
<feature type="repeat" description="TPR" evidence="3">
    <location>
        <begin position="238"/>
        <end position="271"/>
    </location>
</feature>
<dbReference type="PANTHER" id="PTHR44943:SF8">
    <property type="entry name" value="TPR REPEAT-CONTAINING PROTEIN MJ0263"/>
    <property type="match status" value="1"/>
</dbReference>
<sequence length="290" mass="32070">MLYVTVKKLSETADLIAQAEELALAGKLDEALRAYDAAVAADCTDPLAWVGKASVLKAKGMYTESAECFIAARAGILDHNANAEETGAFLSMLHVLQAEALLYAEKPDKALLVLDEADRIRPPDAASLVVRGQAFAQKKAYEDAGNCFYRAEEWCNANEDSMLTQVWFCKVNLAKETGGILAPPYAAEMYEKRRGFRQPKGSFEELLERANNLRTAGLMYDALRYYDAAVEADLSQAASTLFMKGVVFEQLRRSADALDCYSEALKNNPEPGDEFRIRTRWAALRAAREN</sequence>
<protein>
    <recommendedName>
        <fullName evidence="6">Tetratricopeptide repeat protein</fullName>
    </recommendedName>
</protein>
<organism evidence="4 5">
    <name type="scientific">Methanorbis rubei</name>
    <dbReference type="NCBI Taxonomy" id="3028300"/>
    <lineage>
        <taxon>Archaea</taxon>
        <taxon>Methanobacteriati</taxon>
        <taxon>Methanobacteriota</taxon>
        <taxon>Stenosarchaea group</taxon>
        <taxon>Methanomicrobia</taxon>
        <taxon>Methanomicrobiales</taxon>
        <taxon>Methanocorpusculaceae</taxon>
        <taxon>Methanorbis</taxon>
    </lineage>
</organism>
<dbReference type="Gene3D" id="1.25.40.10">
    <property type="entry name" value="Tetratricopeptide repeat domain"/>
    <property type="match status" value="2"/>
</dbReference>
<dbReference type="PANTHER" id="PTHR44943">
    <property type="entry name" value="CELLULOSE SYNTHASE OPERON PROTEIN C"/>
    <property type="match status" value="1"/>
</dbReference>
<dbReference type="PROSITE" id="PS50005">
    <property type="entry name" value="TPR"/>
    <property type="match status" value="1"/>
</dbReference>
<evidence type="ECO:0008006" key="6">
    <source>
        <dbReference type="Google" id="ProtNLM"/>
    </source>
</evidence>
<dbReference type="InterPro" id="IPR051685">
    <property type="entry name" value="Ycf3/AcsC/BcsC/TPR_MFPF"/>
</dbReference>
<proteinExistence type="predicted"/>
<evidence type="ECO:0000256" key="1">
    <source>
        <dbReference type="ARBA" id="ARBA00022737"/>
    </source>
</evidence>
<comment type="caution">
    <text evidence="4">The sequence shown here is derived from an EMBL/GenBank/DDBJ whole genome shotgun (WGS) entry which is preliminary data.</text>
</comment>
<name>A0AAE4MI48_9EURY</name>
<gene>
    <name evidence="4" type="ORF">McpCs1_12610</name>
</gene>
<evidence type="ECO:0000313" key="5">
    <source>
        <dbReference type="Proteomes" id="UP001283212"/>
    </source>
</evidence>
<dbReference type="SMART" id="SM00028">
    <property type="entry name" value="TPR"/>
    <property type="match status" value="5"/>
</dbReference>
<evidence type="ECO:0000313" key="4">
    <source>
        <dbReference type="EMBL" id="MDV0443878.1"/>
    </source>
</evidence>
<dbReference type="InterPro" id="IPR019734">
    <property type="entry name" value="TPR_rpt"/>
</dbReference>
<dbReference type="AlphaFoldDB" id="A0AAE4MI48"/>